<proteinExistence type="predicted"/>
<feature type="chain" id="PRO_5035449463" evidence="2">
    <location>
        <begin position="23"/>
        <end position="271"/>
    </location>
</feature>
<keyword evidence="2" id="KW-0732">Signal</keyword>
<feature type="signal peptide" evidence="2">
    <location>
        <begin position="1"/>
        <end position="22"/>
    </location>
</feature>
<comment type="caution">
    <text evidence="3">The sequence shown here is derived from an EMBL/GenBank/DDBJ whole genome shotgun (WGS) entry which is preliminary data.</text>
</comment>
<evidence type="ECO:0000313" key="4">
    <source>
        <dbReference type="Proteomes" id="UP000796761"/>
    </source>
</evidence>
<evidence type="ECO:0000256" key="2">
    <source>
        <dbReference type="SAM" id="SignalP"/>
    </source>
</evidence>
<protein>
    <submittedName>
        <fullName evidence="3">Uncharacterized protein</fullName>
    </submittedName>
</protein>
<dbReference type="EMBL" id="SWJQ01000144">
    <property type="protein sequence ID" value="TRZ20597.1"/>
    <property type="molecule type" value="Genomic_DNA"/>
</dbReference>
<feature type="region of interest" description="Disordered" evidence="1">
    <location>
        <begin position="50"/>
        <end position="69"/>
    </location>
</feature>
<reference evidence="3" key="1">
    <citation type="submission" date="2019-04" db="EMBL/GenBank/DDBJ databases">
        <title>Genome assembly of Zosterops borbonicus 15179.</title>
        <authorList>
            <person name="Leroy T."/>
            <person name="Anselmetti Y."/>
            <person name="Tilak M.-K."/>
            <person name="Nabholz B."/>
        </authorList>
    </citation>
    <scope>NUCLEOTIDE SEQUENCE</scope>
    <source>
        <strain evidence="3">HGM_15179</strain>
        <tissue evidence="3">Muscle</tissue>
    </source>
</reference>
<organism evidence="3 4">
    <name type="scientific">Zosterops borbonicus</name>
    <dbReference type="NCBI Taxonomy" id="364589"/>
    <lineage>
        <taxon>Eukaryota</taxon>
        <taxon>Metazoa</taxon>
        <taxon>Chordata</taxon>
        <taxon>Craniata</taxon>
        <taxon>Vertebrata</taxon>
        <taxon>Euteleostomi</taxon>
        <taxon>Archelosauria</taxon>
        <taxon>Archosauria</taxon>
        <taxon>Dinosauria</taxon>
        <taxon>Saurischia</taxon>
        <taxon>Theropoda</taxon>
        <taxon>Coelurosauria</taxon>
        <taxon>Aves</taxon>
        <taxon>Neognathae</taxon>
        <taxon>Neoaves</taxon>
        <taxon>Telluraves</taxon>
        <taxon>Australaves</taxon>
        <taxon>Passeriformes</taxon>
        <taxon>Sylvioidea</taxon>
        <taxon>Zosteropidae</taxon>
        <taxon>Zosterops</taxon>
    </lineage>
</organism>
<sequence length="271" mass="29657">MDVTLCSFLALAVVLQPNPLEGEEHLKICDQVRTQEEAVVDKEIISPSKVNPAEAVEENSEESGPCKDAPFTLKTEEIWDKSTVPSLGLTEIESKTLEQPDQGCGGVPSPEGFQAPSLEVYKARLEGVLSNLVQWKVSLPMAGGRKIILQEVLGREVGRKAICLSNFLQNTLTRELSTSNCALETEIKQGGPGQVSLTPGLITLALKGLSKPFQTSCHQFLAQLDQSHALRYHQGIKHIFKSIQNTPSRSSVSMRGFIFRYGFETPAINIP</sequence>
<dbReference type="AlphaFoldDB" id="A0A8K1LNS9"/>
<dbReference type="Proteomes" id="UP000796761">
    <property type="component" value="Unassembled WGS sequence"/>
</dbReference>
<accession>A0A8K1LNS9</accession>
<keyword evidence="4" id="KW-1185">Reference proteome</keyword>
<evidence type="ECO:0000256" key="1">
    <source>
        <dbReference type="SAM" id="MobiDB-lite"/>
    </source>
</evidence>
<gene>
    <name evidence="3" type="ORF">HGM15179_006494</name>
</gene>
<evidence type="ECO:0000313" key="3">
    <source>
        <dbReference type="EMBL" id="TRZ20597.1"/>
    </source>
</evidence>
<name>A0A8K1LNS9_9PASS</name>